<evidence type="ECO:0000256" key="1">
    <source>
        <dbReference type="SAM" id="MobiDB-lite"/>
    </source>
</evidence>
<proteinExistence type="predicted"/>
<organism evidence="2 3">
    <name type="scientific">Rangifer tarandus platyrhynchus</name>
    <name type="common">Svalbard reindeer</name>
    <dbReference type="NCBI Taxonomy" id="3082113"/>
    <lineage>
        <taxon>Eukaryota</taxon>
        <taxon>Metazoa</taxon>
        <taxon>Chordata</taxon>
        <taxon>Craniata</taxon>
        <taxon>Vertebrata</taxon>
        <taxon>Euteleostomi</taxon>
        <taxon>Mammalia</taxon>
        <taxon>Eutheria</taxon>
        <taxon>Laurasiatheria</taxon>
        <taxon>Artiodactyla</taxon>
        <taxon>Ruminantia</taxon>
        <taxon>Pecora</taxon>
        <taxon>Cervidae</taxon>
        <taxon>Odocoileinae</taxon>
        <taxon>Rangifer</taxon>
    </lineage>
</organism>
<feature type="region of interest" description="Disordered" evidence="1">
    <location>
        <begin position="1"/>
        <end position="20"/>
    </location>
</feature>
<gene>
    <name evidence="2" type="ORF">MRATA1EN1_LOCUS5891</name>
</gene>
<dbReference type="Proteomes" id="UP001176941">
    <property type="component" value="Chromosome 15"/>
</dbReference>
<sequence>MGRHDATGRQAVSRPGPVFTEPSQATSHIHLSAIWSLDPEGLFAHQTRPDGLKIPRGWNRLPLLSKGTSPQMVPLHYIVQQPVRGASPRPLCSWGNGPNRVPMSPGHTVHGSEPAVGQVCKKPDSFLVGDGFTLVLKPKIIL</sequence>
<keyword evidence="3" id="KW-1185">Reference proteome</keyword>
<evidence type="ECO:0000313" key="2">
    <source>
        <dbReference type="EMBL" id="CAI9156929.1"/>
    </source>
</evidence>
<protein>
    <submittedName>
        <fullName evidence="2">Uncharacterized protein</fullName>
    </submittedName>
</protein>
<dbReference type="EMBL" id="OX459951">
    <property type="protein sequence ID" value="CAI9156929.1"/>
    <property type="molecule type" value="Genomic_DNA"/>
</dbReference>
<name>A0ABN8YAY5_RANTA</name>
<reference evidence="2" key="1">
    <citation type="submission" date="2023-04" db="EMBL/GenBank/DDBJ databases">
        <authorList>
            <consortium name="ELIXIR-Norway"/>
        </authorList>
    </citation>
    <scope>NUCLEOTIDE SEQUENCE [LARGE SCALE GENOMIC DNA]</scope>
</reference>
<evidence type="ECO:0000313" key="3">
    <source>
        <dbReference type="Proteomes" id="UP001176941"/>
    </source>
</evidence>
<accession>A0ABN8YAY5</accession>